<dbReference type="PROSITE" id="PS50045">
    <property type="entry name" value="SIGMA54_INTERACT_4"/>
    <property type="match status" value="1"/>
</dbReference>
<dbReference type="InterPro" id="IPR025943">
    <property type="entry name" value="Sigma_54_int_dom_ATP-bd_2"/>
</dbReference>
<organism evidence="7 8">
    <name type="scientific">Desulfomarina profundi</name>
    <dbReference type="NCBI Taxonomy" id="2772557"/>
    <lineage>
        <taxon>Bacteria</taxon>
        <taxon>Pseudomonadati</taxon>
        <taxon>Thermodesulfobacteriota</taxon>
        <taxon>Desulfobulbia</taxon>
        <taxon>Desulfobulbales</taxon>
        <taxon>Desulfobulbaceae</taxon>
        <taxon>Desulfomarina</taxon>
    </lineage>
</organism>
<sequence>MKRELPDLQGMRILVMDDDVAIQRSLGRALRGLGAKVGCAGSLREAGLKLESNRYDVVLADLKLRDGDGLELLPFFQKHHPEGCFYLITGHGSVDNAVTALKHGVRDYLQKPVDPIDLATRLSRDMVARRGSVLKNRLDPYLLFQDPVMSEALADLPRFAALDEPVLIQGETGTGKELVAMAVHRISPRATGPFVAVNCGAIPESMLESELFGHEKGAFTGAAKMHRGRFEQASGGTLFLDEIGEMPLQFQVRLLRVLEDGEIQRLGSEQRLRIDVRIVAATHRDLHEDVDVGIFRRDLFYRLDVLPVQLPPLRERRGDILLLAGHFLRRTFEEMGRNSAPLLLRVRQRNYCTDVHGLAISGSCVIP</sequence>
<dbReference type="CDD" id="cd00156">
    <property type="entry name" value="REC"/>
    <property type="match status" value="1"/>
</dbReference>
<evidence type="ECO:0000313" key="8">
    <source>
        <dbReference type="Proteomes" id="UP000826725"/>
    </source>
</evidence>
<evidence type="ECO:0000256" key="3">
    <source>
        <dbReference type="ARBA" id="ARBA00023125"/>
    </source>
</evidence>
<dbReference type="GO" id="GO:0000160">
    <property type="term" value="P:phosphorelay signal transduction system"/>
    <property type="evidence" value="ECO:0007669"/>
    <property type="project" value="InterPro"/>
</dbReference>
<dbReference type="SMART" id="SM00382">
    <property type="entry name" value="AAA"/>
    <property type="match status" value="1"/>
</dbReference>
<dbReference type="InterPro" id="IPR002078">
    <property type="entry name" value="Sigma_54_int"/>
</dbReference>
<keyword evidence="2" id="KW-0067">ATP-binding</keyword>
<dbReference type="GO" id="GO:0006355">
    <property type="term" value="P:regulation of DNA-templated transcription"/>
    <property type="evidence" value="ECO:0007669"/>
    <property type="project" value="InterPro"/>
</dbReference>
<dbReference type="PROSITE" id="PS50110">
    <property type="entry name" value="RESPONSE_REGULATORY"/>
    <property type="match status" value="1"/>
</dbReference>
<dbReference type="GO" id="GO:0003677">
    <property type="term" value="F:DNA binding"/>
    <property type="evidence" value="ECO:0007669"/>
    <property type="project" value="UniProtKB-KW"/>
</dbReference>
<dbReference type="FunFam" id="3.40.50.300:FF:000006">
    <property type="entry name" value="DNA-binding transcriptional regulator NtrC"/>
    <property type="match status" value="1"/>
</dbReference>
<feature type="modified residue" description="4-aspartylphosphate" evidence="4">
    <location>
        <position position="61"/>
    </location>
</feature>
<feature type="domain" description="Response regulatory" evidence="6">
    <location>
        <begin position="12"/>
        <end position="126"/>
    </location>
</feature>
<dbReference type="PROSITE" id="PS00675">
    <property type="entry name" value="SIGMA54_INTERACT_1"/>
    <property type="match status" value="1"/>
</dbReference>
<evidence type="ECO:0000256" key="2">
    <source>
        <dbReference type="ARBA" id="ARBA00022840"/>
    </source>
</evidence>
<dbReference type="Proteomes" id="UP000826725">
    <property type="component" value="Chromosome"/>
</dbReference>
<dbReference type="PROSITE" id="PS00676">
    <property type="entry name" value="SIGMA54_INTERACT_2"/>
    <property type="match status" value="1"/>
</dbReference>
<dbReference type="RefSeq" id="WP_329955590.1">
    <property type="nucleotide sequence ID" value="NZ_AP024086.1"/>
</dbReference>
<evidence type="ECO:0000313" key="7">
    <source>
        <dbReference type="EMBL" id="BCL61851.1"/>
    </source>
</evidence>
<dbReference type="InterPro" id="IPR025662">
    <property type="entry name" value="Sigma_54_int_dom_ATP-bd_1"/>
</dbReference>
<keyword evidence="4" id="KW-0597">Phosphoprotein</keyword>
<dbReference type="AlphaFoldDB" id="A0A8D5JS88"/>
<evidence type="ECO:0000259" key="6">
    <source>
        <dbReference type="PROSITE" id="PS50110"/>
    </source>
</evidence>
<dbReference type="KEGG" id="dbk:DGMP_25440"/>
<proteinExistence type="predicted"/>
<protein>
    <submittedName>
        <fullName evidence="7">Acetoacetate metabolism regulatory protein AtoC</fullName>
    </submittedName>
</protein>
<dbReference type="InterPro" id="IPR001789">
    <property type="entry name" value="Sig_transdc_resp-reg_receiver"/>
</dbReference>
<dbReference type="EMBL" id="AP024086">
    <property type="protein sequence ID" value="BCL61851.1"/>
    <property type="molecule type" value="Genomic_DNA"/>
</dbReference>
<dbReference type="Pfam" id="PF00072">
    <property type="entry name" value="Response_reg"/>
    <property type="match status" value="1"/>
</dbReference>
<dbReference type="GO" id="GO:0005524">
    <property type="term" value="F:ATP binding"/>
    <property type="evidence" value="ECO:0007669"/>
    <property type="project" value="UniProtKB-KW"/>
</dbReference>
<dbReference type="InterPro" id="IPR003593">
    <property type="entry name" value="AAA+_ATPase"/>
</dbReference>
<keyword evidence="3" id="KW-0238">DNA-binding</keyword>
<dbReference type="CDD" id="cd00009">
    <property type="entry name" value="AAA"/>
    <property type="match status" value="1"/>
</dbReference>
<dbReference type="PANTHER" id="PTHR32071:SF117">
    <property type="entry name" value="PTS-DEPENDENT DIHYDROXYACETONE KINASE OPERON REGULATORY PROTEIN-RELATED"/>
    <property type="match status" value="1"/>
</dbReference>
<evidence type="ECO:0000256" key="4">
    <source>
        <dbReference type="PROSITE-ProRule" id="PRU00169"/>
    </source>
</evidence>
<accession>A0A8D5JS88</accession>
<evidence type="ECO:0000259" key="5">
    <source>
        <dbReference type="PROSITE" id="PS50045"/>
    </source>
</evidence>
<reference evidence="7" key="1">
    <citation type="submission" date="2020-09" db="EMBL/GenBank/DDBJ databases">
        <title>Desulfogranum mesoprofundum gen. nov., sp. nov., a novel mesophilic, sulfate-reducing chemolithoautotroph isolated from a deep-sea hydrothermal vent chimney in the Suiyo Seamount.</title>
        <authorList>
            <person name="Hashimoto Y."/>
            <person name="Nakagawa S."/>
        </authorList>
    </citation>
    <scope>NUCLEOTIDE SEQUENCE</scope>
    <source>
        <strain evidence="7">KT2</strain>
    </source>
</reference>
<feature type="domain" description="Sigma-54 factor interaction" evidence="5">
    <location>
        <begin position="142"/>
        <end position="337"/>
    </location>
</feature>
<dbReference type="SMART" id="SM00448">
    <property type="entry name" value="REC"/>
    <property type="match status" value="1"/>
</dbReference>
<keyword evidence="1" id="KW-0547">Nucleotide-binding</keyword>
<evidence type="ECO:0000256" key="1">
    <source>
        <dbReference type="ARBA" id="ARBA00022741"/>
    </source>
</evidence>
<name>A0A8D5JS88_9BACT</name>
<dbReference type="Pfam" id="PF00158">
    <property type="entry name" value="Sigma54_activat"/>
    <property type="match status" value="1"/>
</dbReference>
<keyword evidence="8" id="KW-1185">Reference proteome</keyword>
<gene>
    <name evidence="7" type="ORF">DGMP_25440</name>
</gene>
<dbReference type="PANTHER" id="PTHR32071">
    <property type="entry name" value="TRANSCRIPTIONAL REGULATORY PROTEIN"/>
    <property type="match status" value="1"/>
</dbReference>